<evidence type="ECO:0000256" key="1">
    <source>
        <dbReference type="ARBA" id="ARBA00007074"/>
    </source>
</evidence>
<dbReference type="InterPro" id="IPR051794">
    <property type="entry name" value="PG_Endopeptidase_C40"/>
</dbReference>
<evidence type="ECO:0000313" key="6">
    <source>
        <dbReference type="EMBL" id="MCP2364315.1"/>
    </source>
</evidence>
<comment type="caution">
    <text evidence="6">The sequence shown here is derived from an EMBL/GenBank/DDBJ whole genome shotgun (WGS) entry which is preliminary data.</text>
</comment>
<sequence>MSGRTARLVAATVTTLSGLGLPHPAHAHPRAISQQLKAHTAVHVATAQVGSPYRYGATGPGAFDCSGLAQYAWRRAGVLLPRRTYDQYTRIRRKVSWAGLRPGDLVFFYGKGHVGIYIGRGRMVHAPRTGGRVRVDQLAAWWRRAFAGAVRPGA</sequence>
<keyword evidence="3 6" id="KW-0378">Hydrolase</keyword>
<dbReference type="PROSITE" id="PS51935">
    <property type="entry name" value="NLPC_P60"/>
    <property type="match status" value="1"/>
</dbReference>
<dbReference type="RefSeq" id="WP_253756664.1">
    <property type="nucleotide sequence ID" value="NZ_BAABKA010000012.1"/>
</dbReference>
<evidence type="ECO:0000256" key="3">
    <source>
        <dbReference type="ARBA" id="ARBA00022801"/>
    </source>
</evidence>
<keyword evidence="4" id="KW-0788">Thiol protease</keyword>
<dbReference type="GO" id="GO:0008234">
    <property type="term" value="F:cysteine-type peptidase activity"/>
    <property type="evidence" value="ECO:0007669"/>
    <property type="project" value="UniProtKB-KW"/>
</dbReference>
<reference evidence="6" key="1">
    <citation type="submission" date="2022-06" db="EMBL/GenBank/DDBJ databases">
        <title>Sequencing the genomes of 1000 actinobacteria strains.</title>
        <authorList>
            <person name="Klenk H.-P."/>
        </authorList>
    </citation>
    <scope>NUCLEOTIDE SEQUENCE</scope>
    <source>
        <strain evidence="6">DSM 46694</strain>
    </source>
</reference>
<keyword evidence="2" id="KW-0645">Protease</keyword>
<protein>
    <submittedName>
        <fullName evidence="6">Cell wall-associated NlpC family hydrolase</fullName>
    </submittedName>
</protein>
<dbReference type="EMBL" id="JAMZEB010000002">
    <property type="protein sequence ID" value="MCP2364315.1"/>
    <property type="molecule type" value="Genomic_DNA"/>
</dbReference>
<gene>
    <name evidence="6" type="ORF">HD597_011335</name>
</gene>
<evidence type="ECO:0000259" key="5">
    <source>
        <dbReference type="PROSITE" id="PS51935"/>
    </source>
</evidence>
<dbReference type="Proteomes" id="UP001139648">
    <property type="component" value="Unassembled WGS sequence"/>
</dbReference>
<proteinExistence type="inferred from homology"/>
<dbReference type="Gene3D" id="3.90.1720.10">
    <property type="entry name" value="endopeptidase domain like (from Nostoc punctiforme)"/>
    <property type="match status" value="1"/>
</dbReference>
<dbReference type="GO" id="GO:0006508">
    <property type="term" value="P:proteolysis"/>
    <property type="evidence" value="ECO:0007669"/>
    <property type="project" value="UniProtKB-KW"/>
</dbReference>
<dbReference type="InterPro" id="IPR038765">
    <property type="entry name" value="Papain-like_cys_pep_sf"/>
</dbReference>
<accession>A0A9X2K922</accession>
<evidence type="ECO:0000256" key="4">
    <source>
        <dbReference type="ARBA" id="ARBA00022807"/>
    </source>
</evidence>
<evidence type="ECO:0000256" key="2">
    <source>
        <dbReference type="ARBA" id="ARBA00022670"/>
    </source>
</evidence>
<name>A0A9X2K922_9ACTN</name>
<dbReference type="PANTHER" id="PTHR47359">
    <property type="entry name" value="PEPTIDOGLYCAN DL-ENDOPEPTIDASE CWLO"/>
    <property type="match status" value="1"/>
</dbReference>
<organism evidence="6 7">
    <name type="scientific">Nonomuraea thailandensis</name>
    <dbReference type="NCBI Taxonomy" id="1188745"/>
    <lineage>
        <taxon>Bacteria</taxon>
        <taxon>Bacillati</taxon>
        <taxon>Actinomycetota</taxon>
        <taxon>Actinomycetes</taxon>
        <taxon>Streptosporangiales</taxon>
        <taxon>Streptosporangiaceae</taxon>
        <taxon>Nonomuraea</taxon>
    </lineage>
</organism>
<keyword evidence="7" id="KW-1185">Reference proteome</keyword>
<dbReference type="SUPFAM" id="SSF54001">
    <property type="entry name" value="Cysteine proteinases"/>
    <property type="match status" value="1"/>
</dbReference>
<dbReference type="PANTHER" id="PTHR47359:SF3">
    <property type="entry name" value="NLP_P60 DOMAIN-CONTAINING PROTEIN-RELATED"/>
    <property type="match status" value="1"/>
</dbReference>
<evidence type="ECO:0000313" key="7">
    <source>
        <dbReference type="Proteomes" id="UP001139648"/>
    </source>
</evidence>
<dbReference type="AlphaFoldDB" id="A0A9X2K922"/>
<feature type="domain" description="NlpC/P60" evidence="5">
    <location>
        <begin position="35"/>
        <end position="153"/>
    </location>
</feature>
<dbReference type="Pfam" id="PF00877">
    <property type="entry name" value="NLPC_P60"/>
    <property type="match status" value="1"/>
</dbReference>
<comment type="similarity">
    <text evidence="1">Belongs to the peptidase C40 family.</text>
</comment>
<dbReference type="InterPro" id="IPR000064">
    <property type="entry name" value="NLP_P60_dom"/>
</dbReference>